<feature type="region of interest" description="Disordered" evidence="1">
    <location>
        <begin position="35"/>
        <end position="67"/>
    </location>
</feature>
<evidence type="ECO:0000313" key="3">
    <source>
        <dbReference type="EMBL" id="RDB20574.1"/>
    </source>
</evidence>
<protein>
    <recommendedName>
        <fullName evidence="5">Secreted protein</fullName>
    </recommendedName>
</protein>
<dbReference type="InParanoid" id="A0A369JME5"/>
<proteinExistence type="predicted"/>
<sequence length="104" mass="10958">MQLIFFMLAATFGCAITFPVLDGAEISADTNARGLDLEMRAPQDRPSSTSDAPQHSHRNPMSWQDLLSSEDAVTAEMRCLSSAGASPSFVSSPSSASSAPTSSF</sequence>
<feature type="chain" id="PRO_5016729059" description="Secreted protein" evidence="2">
    <location>
        <begin position="18"/>
        <end position="104"/>
    </location>
</feature>
<reference evidence="3" key="1">
    <citation type="submission" date="2018-04" db="EMBL/GenBank/DDBJ databases">
        <title>Whole genome sequencing of Hypsizygus marmoreus.</title>
        <authorList>
            <person name="Choi I.-G."/>
            <person name="Min B."/>
            <person name="Kim J.-G."/>
            <person name="Kim S."/>
            <person name="Oh Y.-L."/>
            <person name="Kong W.-S."/>
            <person name="Park H."/>
            <person name="Jeong J."/>
            <person name="Song E.-S."/>
        </authorList>
    </citation>
    <scope>NUCLEOTIDE SEQUENCE [LARGE SCALE GENOMIC DNA]</scope>
    <source>
        <strain evidence="3">51987-8</strain>
    </source>
</reference>
<evidence type="ECO:0008006" key="5">
    <source>
        <dbReference type="Google" id="ProtNLM"/>
    </source>
</evidence>
<evidence type="ECO:0000256" key="2">
    <source>
        <dbReference type="SAM" id="SignalP"/>
    </source>
</evidence>
<keyword evidence="4" id="KW-1185">Reference proteome</keyword>
<feature type="signal peptide" evidence="2">
    <location>
        <begin position="1"/>
        <end position="17"/>
    </location>
</feature>
<dbReference type="AlphaFoldDB" id="A0A369JME5"/>
<feature type="region of interest" description="Disordered" evidence="1">
    <location>
        <begin position="83"/>
        <end position="104"/>
    </location>
</feature>
<organism evidence="3 4">
    <name type="scientific">Hypsizygus marmoreus</name>
    <name type="common">White beech mushroom</name>
    <name type="synonym">Agaricus marmoreus</name>
    <dbReference type="NCBI Taxonomy" id="39966"/>
    <lineage>
        <taxon>Eukaryota</taxon>
        <taxon>Fungi</taxon>
        <taxon>Dikarya</taxon>
        <taxon>Basidiomycota</taxon>
        <taxon>Agaricomycotina</taxon>
        <taxon>Agaricomycetes</taxon>
        <taxon>Agaricomycetidae</taxon>
        <taxon>Agaricales</taxon>
        <taxon>Tricholomatineae</taxon>
        <taxon>Lyophyllaceae</taxon>
        <taxon>Hypsizygus</taxon>
    </lineage>
</organism>
<dbReference type="Proteomes" id="UP000076154">
    <property type="component" value="Unassembled WGS sequence"/>
</dbReference>
<feature type="compositionally biased region" description="Polar residues" evidence="1">
    <location>
        <begin position="45"/>
        <end position="67"/>
    </location>
</feature>
<name>A0A369JME5_HYPMA</name>
<comment type="caution">
    <text evidence="3">The sequence shown here is derived from an EMBL/GenBank/DDBJ whole genome shotgun (WGS) entry which is preliminary data.</text>
</comment>
<keyword evidence="2" id="KW-0732">Signal</keyword>
<evidence type="ECO:0000313" key="4">
    <source>
        <dbReference type="Proteomes" id="UP000076154"/>
    </source>
</evidence>
<dbReference type="EMBL" id="LUEZ02000058">
    <property type="protein sequence ID" value="RDB20574.1"/>
    <property type="molecule type" value="Genomic_DNA"/>
</dbReference>
<evidence type="ECO:0000256" key="1">
    <source>
        <dbReference type="SAM" id="MobiDB-lite"/>
    </source>
</evidence>
<accession>A0A369JME5</accession>
<gene>
    <name evidence="3" type="ORF">Hypma_012270</name>
</gene>